<comment type="caution">
    <text evidence="1">The sequence shown here is derived from an EMBL/GenBank/DDBJ whole genome shotgun (WGS) entry which is preliminary data.</text>
</comment>
<dbReference type="EMBL" id="ACEP01000025">
    <property type="protein sequence ID" value="EEG37765.1"/>
    <property type="molecule type" value="Genomic_DNA"/>
</dbReference>
<dbReference type="Proteomes" id="UP000003174">
    <property type="component" value="Unassembled WGS sequence"/>
</dbReference>
<sequence length="78" mass="9286">MNFTGRLIEKRESRGNMEFKVGEIIKMKKKHPCGANEWKLLRVGMDFRLQCMNCGREVMVPRKLVEKNFRGYIHQDID</sequence>
<dbReference type="AlphaFoldDB" id="C0ESI7"/>
<evidence type="ECO:0000313" key="1">
    <source>
        <dbReference type="EMBL" id="EEG37765.1"/>
    </source>
</evidence>
<proteinExistence type="predicted"/>
<dbReference type="InterPro" id="IPR009296">
    <property type="entry name" value="DUF951"/>
</dbReference>
<evidence type="ECO:0000313" key="2">
    <source>
        <dbReference type="Proteomes" id="UP000003174"/>
    </source>
</evidence>
<reference evidence="1 2" key="2">
    <citation type="submission" date="2009-02" db="EMBL/GenBank/DDBJ databases">
        <title>Draft genome sequence of Eubacterium hallii (DSM 3353).</title>
        <authorList>
            <person name="Sudarsanam P."/>
            <person name="Ley R."/>
            <person name="Guruge J."/>
            <person name="Turnbaugh P.J."/>
            <person name="Mahowald M."/>
            <person name="Liep D."/>
            <person name="Gordon J."/>
        </authorList>
    </citation>
    <scope>NUCLEOTIDE SEQUENCE [LARGE SCALE GENOMIC DNA]</scope>
    <source>
        <strain evidence="1 2">DSM 3353</strain>
    </source>
</reference>
<evidence type="ECO:0008006" key="3">
    <source>
        <dbReference type="Google" id="ProtNLM"/>
    </source>
</evidence>
<gene>
    <name evidence="1" type="ORF">EUBHAL_00360</name>
</gene>
<dbReference type="Pfam" id="PF06107">
    <property type="entry name" value="DUF951"/>
    <property type="match status" value="1"/>
</dbReference>
<reference evidence="1 2" key="1">
    <citation type="submission" date="2009-01" db="EMBL/GenBank/DDBJ databases">
        <authorList>
            <person name="Fulton L."/>
            <person name="Clifton S."/>
            <person name="Fulton B."/>
            <person name="Xu J."/>
            <person name="Minx P."/>
            <person name="Pepin K.H."/>
            <person name="Johnson M."/>
            <person name="Bhonagiri V."/>
            <person name="Nash W.E."/>
            <person name="Mardis E.R."/>
            <person name="Wilson R.K."/>
        </authorList>
    </citation>
    <scope>NUCLEOTIDE SEQUENCE [LARGE SCALE GENOMIC DNA]</scope>
    <source>
        <strain evidence="1 2">DSM 3353</strain>
    </source>
</reference>
<protein>
    <recommendedName>
        <fullName evidence="3">DUF951 domain-containing protein</fullName>
    </recommendedName>
</protein>
<dbReference type="PANTHER" id="PTHR38455:SF1">
    <property type="entry name" value="DUF951 DOMAIN-CONTAINING PROTEIN"/>
    <property type="match status" value="1"/>
</dbReference>
<accession>C0ESI7</accession>
<name>C0ESI7_9FIRM</name>
<dbReference type="PANTHER" id="PTHR38455">
    <property type="entry name" value="HYPOTHETICAL CYTOSOLIC PROTEIN"/>
    <property type="match status" value="1"/>
</dbReference>
<dbReference type="eggNOG" id="COG4481">
    <property type="taxonomic scope" value="Bacteria"/>
</dbReference>
<organism evidence="1 2">
    <name type="scientific">Anaerobutyricum hallii DSM 3353</name>
    <dbReference type="NCBI Taxonomy" id="411469"/>
    <lineage>
        <taxon>Bacteria</taxon>
        <taxon>Bacillati</taxon>
        <taxon>Bacillota</taxon>
        <taxon>Clostridia</taxon>
        <taxon>Lachnospirales</taxon>
        <taxon>Lachnospiraceae</taxon>
        <taxon>Anaerobutyricum</taxon>
    </lineage>
</organism>